<dbReference type="EMBL" id="BPEU01000012">
    <property type="protein sequence ID" value="GIU40579.1"/>
    <property type="molecule type" value="Genomic_DNA"/>
</dbReference>
<reference evidence="1 2" key="1">
    <citation type="submission" date="2021-05" db="EMBL/GenBank/DDBJ databases">
        <title>Molecular characterization for Shewanella algae harboring chromosomal blaOXA-55-like strains isolated from clinical and environment sample.</title>
        <authorList>
            <person name="Ohama Y."/>
            <person name="Aoki K."/>
            <person name="Harada S."/>
            <person name="Moriya K."/>
            <person name="Ishii Y."/>
            <person name="Tateda K."/>
        </authorList>
    </citation>
    <scope>NUCLEOTIDE SEQUENCE [LARGE SCALE GENOMIC DNA]</scope>
    <source>
        <strain evidence="1 2">MBTL60-118</strain>
    </source>
</reference>
<organism evidence="1 2">
    <name type="scientific">Shewanella colwelliana</name>
    <name type="common">Alteromonas colwelliana</name>
    <dbReference type="NCBI Taxonomy" id="23"/>
    <lineage>
        <taxon>Bacteria</taxon>
        <taxon>Pseudomonadati</taxon>
        <taxon>Pseudomonadota</taxon>
        <taxon>Gammaproteobacteria</taxon>
        <taxon>Alteromonadales</taxon>
        <taxon>Shewanellaceae</taxon>
        <taxon>Shewanella</taxon>
    </lineage>
</organism>
<name>A0ABQ4NZN5_SHECO</name>
<sequence>MGISSVSLKVEPSWLLITCGERMCEHFCDTPQAHPCGLYASIHAGKGRSRVHTWYLTFSDLAAFGVSGE</sequence>
<comment type="caution">
    <text evidence="1">The sequence shown here is derived from an EMBL/GenBank/DDBJ whole genome shotgun (WGS) entry which is preliminary data.</text>
</comment>
<accession>A0ABQ4NZN5</accession>
<dbReference type="Proteomes" id="UP000773469">
    <property type="component" value="Unassembled WGS sequence"/>
</dbReference>
<gene>
    <name evidence="1" type="ORF">TUM3794_18770</name>
</gene>
<protein>
    <submittedName>
        <fullName evidence="1">Uncharacterized protein</fullName>
    </submittedName>
</protein>
<evidence type="ECO:0000313" key="2">
    <source>
        <dbReference type="Proteomes" id="UP000773469"/>
    </source>
</evidence>
<proteinExistence type="predicted"/>
<keyword evidence="2" id="KW-1185">Reference proteome</keyword>
<evidence type="ECO:0000313" key="1">
    <source>
        <dbReference type="EMBL" id="GIU40579.1"/>
    </source>
</evidence>
<dbReference type="RefSeq" id="WP_139151912.1">
    <property type="nucleotide sequence ID" value="NZ_BPEU01000012.1"/>
</dbReference>